<comment type="caution">
    <text evidence="1">The sequence shown here is derived from an EMBL/GenBank/DDBJ whole genome shotgun (WGS) entry which is preliminary data.</text>
</comment>
<dbReference type="Proteomes" id="UP000004088">
    <property type="component" value="Unassembled WGS sequence"/>
</dbReference>
<proteinExistence type="predicted"/>
<sequence>MTVIENTPVKRLLCVGANHNTIWRIFKRFLPIQKQPALLISECRLLLENALWASQTHTRVRSIMKYPING</sequence>
<dbReference type="STRING" id="888741.HMPREF9098_1880"/>
<name>F0F195_9NEIS</name>
<accession>F0F195</accession>
<protein>
    <submittedName>
        <fullName evidence="1">Uncharacterized protein</fullName>
    </submittedName>
</protein>
<dbReference type="HOGENOM" id="CLU_2752420_0_0_4"/>
<keyword evidence="2" id="KW-1185">Reference proteome</keyword>
<evidence type="ECO:0000313" key="1">
    <source>
        <dbReference type="EMBL" id="EGC16683.1"/>
    </source>
</evidence>
<dbReference type="AlphaFoldDB" id="F0F195"/>
<evidence type="ECO:0000313" key="2">
    <source>
        <dbReference type="Proteomes" id="UP000004088"/>
    </source>
</evidence>
<gene>
    <name evidence="1" type="ORF">HMPREF9098_1880</name>
</gene>
<dbReference type="EMBL" id="AEWV01000039">
    <property type="protein sequence ID" value="EGC16683.1"/>
    <property type="molecule type" value="Genomic_DNA"/>
</dbReference>
<organism evidence="1 2">
    <name type="scientific">Kingella denitrificans ATCC 33394</name>
    <dbReference type="NCBI Taxonomy" id="888741"/>
    <lineage>
        <taxon>Bacteria</taxon>
        <taxon>Pseudomonadati</taxon>
        <taxon>Pseudomonadota</taxon>
        <taxon>Betaproteobacteria</taxon>
        <taxon>Neisseriales</taxon>
        <taxon>Neisseriaceae</taxon>
        <taxon>Kingella</taxon>
    </lineage>
</organism>
<reference evidence="1 2" key="1">
    <citation type="submission" date="2011-01" db="EMBL/GenBank/DDBJ databases">
        <authorList>
            <person name="Muzny D."/>
            <person name="Qin X."/>
            <person name="Deng J."/>
            <person name="Jiang H."/>
            <person name="Liu Y."/>
            <person name="Qu J."/>
            <person name="Song X.-Z."/>
            <person name="Zhang L."/>
            <person name="Thornton R."/>
            <person name="Coyle M."/>
            <person name="Francisco L."/>
            <person name="Jackson L."/>
            <person name="Javaid M."/>
            <person name="Korchina V."/>
            <person name="Kovar C."/>
            <person name="Mata R."/>
            <person name="Mathew T."/>
            <person name="Ngo R."/>
            <person name="Nguyen L."/>
            <person name="Nguyen N."/>
            <person name="Okwuonu G."/>
            <person name="Ongeri F."/>
            <person name="Pham C."/>
            <person name="Simmons D."/>
            <person name="Wilczek-Boney K."/>
            <person name="Hale W."/>
            <person name="Jakkamsetti A."/>
            <person name="Pham P."/>
            <person name="Ruth R."/>
            <person name="San Lucas F."/>
            <person name="Warren J."/>
            <person name="Zhang J."/>
            <person name="Zhao Z."/>
            <person name="Zhou C."/>
            <person name="Zhu D."/>
            <person name="Lee S."/>
            <person name="Bess C."/>
            <person name="Blankenburg K."/>
            <person name="Forbes L."/>
            <person name="Fu Q."/>
            <person name="Gubbala S."/>
            <person name="Hirani K."/>
            <person name="Jayaseelan J.C."/>
            <person name="Lara F."/>
            <person name="Munidasa M."/>
            <person name="Palculict T."/>
            <person name="Patil S."/>
            <person name="Pu L.-L."/>
            <person name="Saada N."/>
            <person name="Tang L."/>
            <person name="Weissenberger G."/>
            <person name="Zhu Y."/>
            <person name="Hemphill L."/>
            <person name="Shang Y."/>
            <person name="Youmans B."/>
            <person name="Ayvaz T."/>
            <person name="Ross M."/>
            <person name="Santibanez J."/>
            <person name="Aqrawi P."/>
            <person name="Gross S."/>
            <person name="Joshi V."/>
            <person name="Fowler G."/>
            <person name="Nazareth L."/>
            <person name="Reid J."/>
            <person name="Worley K."/>
            <person name="Petrosino J."/>
            <person name="Highlander S."/>
            <person name="Gibbs R."/>
        </authorList>
    </citation>
    <scope>NUCLEOTIDE SEQUENCE [LARGE SCALE GENOMIC DNA]</scope>
    <source>
        <strain evidence="1 2">ATCC 33394</strain>
    </source>
</reference>